<evidence type="ECO:0000313" key="3">
    <source>
        <dbReference type="Proteomes" id="UP000295210"/>
    </source>
</evidence>
<keyword evidence="3" id="KW-1185">Reference proteome</keyword>
<feature type="transmembrane region" description="Helical" evidence="1">
    <location>
        <begin position="74"/>
        <end position="97"/>
    </location>
</feature>
<organism evidence="2 3">
    <name type="scientific">Acidipila rosea</name>
    <dbReference type="NCBI Taxonomy" id="768535"/>
    <lineage>
        <taxon>Bacteria</taxon>
        <taxon>Pseudomonadati</taxon>
        <taxon>Acidobacteriota</taxon>
        <taxon>Terriglobia</taxon>
        <taxon>Terriglobales</taxon>
        <taxon>Acidobacteriaceae</taxon>
        <taxon>Acidipila</taxon>
    </lineage>
</organism>
<dbReference type="EMBL" id="SMGK01000005">
    <property type="protein sequence ID" value="TCK71742.1"/>
    <property type="molecule type" value="Genomic_DNA"/>
</dbReference>
<dbReference type="Proteomes" id="UP000295210">
    <property type="component" value="Unassembled WGS sequence"/>
</dbReference>
<name>A0A4R1L1C3_9BACT</name>
<evidence type="ECO:0000313" key="2">
    <source>
        <dbReference type="EMBL" id="TCK71742.1"/>
    </source>
</evidence>
<dbReference type="Pfam" id="PF07843">
    <property type="entry name" value="DUF1634"/>
    <property type="match status" value="1"/>
</dbReference>
<proteinExistence type="predicted"/>
<reference evidence="2 3" key="1">
    <citation type="submission" date="2019-03" db="EMBL/GenBank/DDBJ databases">
        <title>Genomic Encyclopedia of Type Strains, Phase IV (KMG-IV): sequencing the most valuable type-strain genomes for metagenomic binning, comparative biology and taxonomic classification.</title>
        <authorList>
            <person name="Goeker M."/>
        </authorList>
    </citation>
    <scope>NUCLEOTIDE SEQUENCE [LARGE SCALE GENOMIC DNA]</scope>
    <source>
        <strain evidence="2 3">DSM 103428</strain>
    </source>
</reference>
<keyword evidence="1" id="KW-0812">Transmembrane</keyword>
<sequence length="124" mass="13328">MSKMTDLKMEIAIGYMLRIGVLTAAAVVFTGGVLYLAHAHGPMPDYKVFHGVAAQLKSPKGIIEGLASGDSHSIIQFGLLLLIATPIGRVLFAAVAFAMEKDKMYTIVSLIVFAVLMYSLFHGQ</sequence>
<dbReference type="InterPro" id="IPR012861">
    <property type="entry name" value="DUF1634"/>
</dbReference>
<dbReference type="AlphaFoldDB" id="A0A4R1L1C3"/>
<dbReference type="OrthoDB" id="122097at2"/>
<dbReference type="RefSeq" id="WP_131998521.1">
    <property type="nucleotide sequence ID" value="NZ_SMGK01000005.1"/>
</dbReference>
<protein>
    <submittedName>
        <fullName evidence="2">Putative membrane protein</fullName>
    </submittedName>
</protein>
<gene>
    <name evidence="2" type="ORF">C7378_3032</name>
</gene>
<evidence type="ECO:0000256" key="1">
    <source>
        <dbReference type="SAM" id="Phobius"/>
    </source>
</evidence>
<comment type="caution">
    <text evidence="2">The sequence shown here is derived from an EMBL/GenBank/DDBJ whole genome shotgun (WGS) entry which is preliminary data.</text>
</comment>
<accession>A0A4R1L1C3</accession>
<keyword evidence="1" id="KW-1133">Transmembrane helix</keyword>
<feature type="transmembrane region" description="Helical" evidence="1">
    <location>
        <begin position="104"/>
        <end position="121"/>
    </location>
</feature>
<feature type="transmembrane region" description="Helical" evidence="1">
    <location>
        <begin position="12"/>
        <end position="37"/>
    </location>
</feature>
<keyword evidence="1" id="KW-0472">Membrane</keyword>